<keyword evidence="1" id="KW-0732">Signal</keyword>
<accession>A0A5B6TBZ4</accession>
<dbReference type="Pfam" id="PF07610">
    <property type="entry name" value="DUF1573"/>
    <property type="match status" value="1"/>
</dbReference>
<dbReference type="RefSeq" id="WP_149091050.1">
    <property type="nucleotide sequence ID" value="NZ_VKKY01000002.1"/>
</dbReference>
<reference evidence="2 3" key="1">
    <citation type="submission" date="2019-07" db="EMBL/GenBank/DDBJ databases">
        <title>Rufibacter sp. nov., isolated from lake sediment.</title>
        <authorList>
            <person name="Qu J.-H."/>
        </authorList>
    </citation>
    <scope>NUCLEOTIDE SEQUENCE [LARGE SCALE GENOMIC DNA]</scope>
    <source>
        <strain evidence="2 3">NBS58-1</strain>
    </source>
</reference>
<dbReference type="Gene3D" id="2.60.40.10">
    <property type="entry name" value="Immunoglobulins"/>
    <property type="match status" value="1"/>
</dbReference>
<evidence type="ECO:0000256" key="1">
    <source>
        <dbReference type="SAM" id="SignalP"/>
    </source>
</evidence>
<dbReference type="AlphaFoldDB" id="A0A5B6TBZ4"/>
<comment type="caution">
    <text evidence="2">The sequence shown here is derived from an EMBL/GenBank/DDBJ whole genome shotgun (WGS) entry which is preliminary data.</text>
</comment>
<proteinExistence type="predicted"/>
<feature type="signal peptide" evidence="1">
    <location>
        <begin position="1"/>
        <end position="20"/>
    </location>
</feature>
<gene>
    <name evidence="2" type="ORF">FOA19_11955</name>
</gene>
<keyword evidence="3" id="KW-1185">Reference proteome</keyword>
<evidence type="ECO:0000313" key="2">
    <source>
        <dbReference type="EMBL" id="KAA3437987.1"/>
    </source>
</evidence>
<dbReference type="InterPro" id="IPR011467">
    <property type="entry name" value="DUF1573"/>
</dbReference>
<dbReference type="InterPro" id="IPR013783">
    <property type="entry name" value="Ig-like_fold"/>
</dbReference>
<dbReference type="EMBL" id="VKKY01000002">
    <property type="protein sequence ID" value="KAA3437987.1"/>
    <property type="molecule type" value="Genomic_DNA"/>
</dbReference>
<protein>
    <submittedName>
        <fullName evidence="2">DUF1573 domain-containing protein</fullName>
    </submittedName>
</protein>
<evidence type="ECO:0000313" key="3">
    <source>
        <dbReference type="Proteomes" id="UP000324133"/>
    </source>
</evidence>
<organism evidence="2 3">
    <name type="scientific">Rufibacter hautae</name>
    <dbReference type="NCBI Taxonomy" id="2595005"/>
    <lineage>
        <taxon>Bacteria</taxon>
        <taxon>Pseudomonadati</taxon>
        <taxon>Bacteroidota</taxon>
        <taxon>Cytophagia</taxon>
        <taxon>Cytophagales</taxon>
        <taxon>Hymenobacteraceae</taxon>
        <taxon>Rufibacter</taxon>
    </lineage>
</organism>
<feature type="chain" id="PRO_5022810622" evidence="1">
    <location>
        <begin position="21"/>
        <end position="151"/>
    </location>
</feature>
<dbReference type="OrthoDB" id="826619at2"/>
<dbReference type="PANTHER" id="PTHR37833:SF1">
    <property type="entry name" value="SIGNAL PEPTIDE PROTEIN"/>
    <property type="match status" value="1"/>
</dbReference>
<sequence length="151" mass="15681">MKKLVIGALFLLFGSGAAMAQATQATQTQVVPVTPIAAPAPTPVGPSILFEEQKFDFGEIKAGDVVEHTFKFTNNGTLPLVISNVRTTCGCTATDYPKAPVMPGETASITAKFNSAGKRGQQNKVITVESNAIQGNAQVMIVTTIAAATAN</sequence>
<dbReference type="Proteomes" id="UP000324133">
    <property type="component" value="Unassembled WGS sequence"/>
</dbReference>
<name>A0A5B6TBZ4_9BACT</name>
<dbReference type="PANTHER" id="PTHR37833">
    <property type="entry name" value="LIPOPROTEIN-RELATED"/>
    <property type="match status" value="1"/>
</dbReference>